<dbReference type="SUPFAM" id="SSF47203">
    <property type="entry name" value="Acyl-CoA dehydrogenase C-terminal domain-like"/>
    <property type="match status" value="1"/>
</dbReference>
<dbReference type="PANTHER" id="PTHR48083:SF13">
    <property type="entry name" value="ACYL-COA DEHYDROGENASE FAMILY MEMBER 11"/>
    <property type="match status" value="1"/>
</dbReference>
<dbReference type="Gene3D" id="1.10.540.10">
    <property type="entry name" value="Acyl-CoA dehydrogenase/oxidase, N-terminal domain"/>
    <property type="match status" value="1"/>
</dbReference>
<keyword evidence="6 8" id="KW-0560">Oxidoreductase</keyword>
<dbReference type="Gene3D" id="2.40.110.10">
    <property type="entry name" value="Butyryl-CoA Dehydrogenase, subunit A, domain 2"/>
    <property type="match status" value="1"/>
</dbReference>
<evidence type="ECO:0000313" key="13">
    <source>
        <dbReference type="Proteomes" id="UP000467249"/>
    </source>
</evidence>
<dbReference type="PANTHER" id="PTHR48083">
    <property type="entry name" value="MEDIUM-CHAIN SPECIFIC ACYL-COA DEHYDROGENASE, MITOCHONDRIAL-RELATED"/>
    <property type="match status" value="1"/>
</dbReference>
<dbReference type="FunFam" id="2.40.110.10:FF:000002">
    <property type="entry name" value="Acyl-CoA dehydrogenase fadE12"/>
    <property type="match status" value="1"/>
</dbReference>
<gene>
    <name evidence="12" type="ORF">MANY_08170</name>
</gene>
<dbReference type="InterPro" id="IPR050741">
    <property type="entry name" value="Acyl-CoA_dehydrogenase"/>
</dbReference>
<organism evidence="12 13">
    <name type="scientific">Mycolicibacterium anyangense</name>
    <dbReference type="NCBI Taxonomy" id="1431246"/>
    <lineage>
        <taxon>Bacteria</taxon>
        <taxon>Bacillati</taxon>
        <taxon>Actinomycetota</taxon>
        <taxon>Actinomycetes</taxon>
        <taxon>Mycobacteriales</taxon>
        <taxon>Mycobacteriaceae</taxon>
        <taxon>Mycolicibacterium</taxon>
    </lineage>
</organism>
<protein>
    <submittedName>
        <fullName evidence="12">Acyl-CoA dehydrogenase</fullName>
    </submittedName>
</protein>
<comment type="similarity">
    <text evidence="2 8">Belongs to the acyl-CoA dehydrogenase family.</text>
</comment>
<dbReference type="GO" id="GO:0005737">
    <property type="term" value="C:cytoplasm"/>
    <property type="evidence" value="ECO:0007669"/>
    <property type="project" value="TreeGrafter"/>
</dbReference>
<dbReference type="InterPro" id="IPR009100">
    <property type="entry name" value="AcylCoA_DH/oxidase_NM_dom_sf"/>
</dbReference>
<evidence type="ECO:0000256" key="2">
    <source>
        <dbReference type="ARBA" id="ARBA00009347"/>
    </source>
</evidence>
<dbReference type="Pfam" id="PF00441">
    <property type="entry name" value="Acyl-CoA_dh_1"/>
    <property type="match status" value="1"/>
</dbReference>
<evidence type="ECO:0000256" key="8">
    <source>
        <dbReference type="RuleBase" id="RU362125"/>
    </source>
</evidence>
<dbReference type="InterPro" id="IPR046373">
    <property type="entry name" value="Acyl-CoA_Oxase/DH_mid-dom_sf"/>
</dbReference>
<dbReference type="Pfam" id="PF02771">
    <property type="entry name" value="Acyl-CoA_dh_N"/>
    <property type="match status" value="1"/>
</dbReference>
<dbReference type="AlphaFoldDB" id="A0A6N4W0R4"/>
<comment type="catalytic activity">
    <reaction evidence="7">
        <text>a 2,3-saturated acyl-CoA + A = a 2,3-dehydroacyl-CoA + AH2</text>
        <dbReference type="Rhea" id="RHEA:48608"/>
        <dbReference type="ChEBI" id="CHEBI:13193"/>
        <dbReference type="ChEBI" id="CHEBI:17499"/>
        <dbReference type="ChEBI" id="CHEBI:60015"/>
        <dbReference type="ChEBI" id="CHEBI:65111"/>
    </reaction>
</comment>
<evidence type="ECO:0000313" key="12">
    <source>
        <dbReference type="EMBL" id="BBZ75480.1"/>
    </source>
</evidence>
<evidence type="ECO:0000259" key="11">
    <source>
        <dbReference type="Pfam" id="PF02771"/>
    </source>
</evidence>
<sequence>MLTLTVNPVSLCHMIDFDMPDEIQQLRARVASFIDDVVLPAEPQIGTRPFFDIVAEVQDKARAEGLWCPFVPVAYGGMGLGHLANAVVQVEVGRSFSHLGAWAMNCMGPQDATMLTLIEHGSEEQKQRYLVPLVNGDIRVCFAMTEKAAGADATGMQTTAVREGDNWVLNGEKWYTSGASISQLALVMAKTDPDAPRHQQYTTFLVELPSDGFEIVRNIPIMGESDIPHYRDEVQMGHAEVRINDLVVPHENILGGLGQGFAMGQHRLGYGRLRHGMWSVAKAQAALDMAAARACERVTFGKRVADRQGIQWMLSDCAEKLYITRLMILHLAYKMERRLDLRIENSIAKTYIANMLIEIIDTALQIHGSLGYSHDLPLAAWLAEARMNRIVDGPDEVHRWTVGRSVIKAFEATGTTARAAGGDLF</sequence>
<dbReference type="Proteomes" id="UP000467249">
    <property type="component" value="Chromosome"/>
</dbReference>
<keyword evidence="5 8" id="KW-0274">FAD</keyword>
<evidence type="ECO:0000256" key="1">
    <source>
        <dbReference type="ARBA" id="ARBA00001974"/>
    </source>
</evidence>
<reference evidence="12 13" key="1">
    <citation type="journal article" date="2019" name="Emerg. Microbes Infect.">
        <title>Comprehensive subspecies identification of 175 nontuberculous mycobacteria species based on 7547 genomic profiles.</title>
        <authorList>
            <person name="Matsumoto Y."/>
            <person name="Kinjo T."/>
            <person name="Motooka D."/>
            <person name="Nabeya D."/>
            <person name="Jung N."/>
            <person name="Uechi K."/>
            <person name="Horii T."/>
            <person name="Iida T."/>
            <person name="Fujita J."/>
            <person name="Nakamura S."/>
        </authorList>
    </citation>
    <scope>NUCLEOTIDE SEQUENCE [LARGE SCALE GENOMIC DNA]</scope>
    <source>
        <strain evidence="12 13">JCM 30275</strain>
    </source>
</reference>
<dbReference type="EMBL" id="AP022620">
    <property type="protein sequence ID" value="BBZ75480.1"/>
    <property type="molecule type" value="Genomic_DNA"/>
</dbReference>
<dbReference type="InterPro" id="IPR009075">
    <property type="entry name" value="AcylCo_DH/oxidase_C"/>
</dbReference>
<name>A0A6N4W0R4_9MYCO</name>
<comment type="subunit">
    <text evidence="3">Homodimer.</text>
</comment>
<dbReference type="GO" id="GO:0050660">
    <property type="term" value="F:flavin adenine dinucleotide binding"/>
    <property type="evidence" value="ECO:0007669"/>
    <property type="project" value="InterPro"/>
</dbReference>
<feature type="domain" description="Acyl-CoA dehydrogenase/oxidase N-terminal" evidence="11">
    <location>
        <begin position="21"/>
        <end position="137"/>
    </location>
</feature>
<comment type="cofactor">
    <cofactor evidence="1 8">
        <name>FAD</name>
        <dbReference type="ChEBI" id="CHEBI:57692"/>
    </cofactor>
</comment>
<proteinExistence type="inferred from homology"/>
<evidence type="ECO:0000259" key="10">
    <source>
        <dbReference type="Pfam" id="PF02770"/>
    </source>
</evidence>
<dbReference type="GO" id="GO:0033539">
    <property type="term" value="P:fatty acid beta-oxidation using acyl-CoA dehydrogenase"/>
    <property type="evidence" value="ECO:0007669"/>
    <property type="project" value="TreeGrafter"/>
</dbReference>
<accession>A0A6N4W0R4</accession>
<dbReference type="GO" id="GO:0003995">
    <property type="term" value="F:acyl-CoA dehydrogenase activity"/>
    <property type="evidence" value="ECO:0007669"/>
    <property type="project" value="TreeGrafter"/>
</dbReference>
<feature type="domain" description="Acyl-CoA oxidase/dehydrogenase middle" evidence="10">
    <location>
        <begin position="141"/>
        <end position="229"/>
    </location>
</feature>
<dbReference type="SUPFAM" id="SSF56645">
    <property type="entry name" value="Acyl-CoA dehydrogenase NM domain-like"/>
    <property type="match status" value="1"/>
</dbReference>
<dbReference type="InterPro" id="IPR006091">
    <property type="entry name" value="Acyl-CoA_Oxase/DH_mid-dom"/>
</dbReference>
<evidence type="ECO:0000256" key="6">
    <source>
        <dbReference type="ARBA" id="ARBA00023002"/>
    </source>
</evidence>
<dbReference type="InterPro" id="IPR037069">
    <property type="entry name" value="AcylCoA_DH/ox_N_sf"/>
</dbReference>
<dbReference type="Pfam" id="PF02770">
    <property type="entry name" value="Acyl-CoA_dh_M"/>
    <property type="match status" value="1"/>
</dbReference>
<dbReference type="Gene3D" id="1.20.140.10">
    <property type="entry name" value="Butyryl-CoA Dehydrogenase, subunit A, domain 3"/>
    <property type="match status" value="1"/>
</dbReference>
<feature type="domain" description="Acyl-CoA dehydrogenase/oxidase C-terminal" evidence="9">
    <location>
        <begin position="258"/>
        <end position="406"/>
    </location>
</feature>
<dbReference type="InterPro" id="IPR013786">
    <property type="entry name" value="AcylCoA_DH/ox_N"/>
</dbReference>
<evidence type="ECO:0000256" key="3">
    <source>
        <dbReference type="ARBA" id="ARBA00011738"/>
    </source>
</evidence>
<evidence type="ECO:0000259" key="9">
    <source>
        <dbReference type="Pfam" id="PF00441"/>
    </source>
</evidence>
<evidence type="ECO:0000256" key="7">
    <source>
        <dbReference type="ARBA" id="ARBA00052546"/>
    </source>
</evidence>
<dbReference type="InterPro" id="IPR036250">
    <property type="entry name" value="AcylCo_DH-like_C"/>
</dbReference>
<evidence type="ECO:0000256" key="4">
    <source>
        <dbReference type="ARBA" id="ARBA00022630"/>
    </source>
</evidence>
<keyword evidence="4 8" id="KW-0285">Flavoprotein</keyword>
<keyword evidence="13" id="KW-1185">Reference proteome</keyword>
<evidence type="ECO:0000256" key="5">
    <source>
        <dbReference type="ARBA" id="ARBA00022827"/>
    </source>
</evidence>
<dbReference type="KEGG" id="many:MANY_08170"/>